<gene>
    <name evidence="2" type="ORF">ABB26_08625</name>
</gene>
<dbReference type="STRING" id="405444.ABB26_08625"/>
<keyword evidence="3" id="KW-1185">Reference proteome</keyword>
<comment type="caution">
    <text evidence="2">The sequence shown here is derived from an EMBL/GenBank/DDBJ whole genome shotgun (WGS) entry which is preliminary data.</text>
</comment>
<dbReference type="PATRIC" id="fig|405444.3.peg.728"/>
<protein>
    <recommendedName>
        <fullName evidence="4">Secreted protein</fullName>
    </recommendedName>
</protein>
<organism evidence="2 3">
    <name type="scientific">Stenotrophomonas humi</name>
    <dbReference type="NCBI Taxonomy" id="405444"/>
    <lineage>
        <taxon>Bacteria</taxon>
        <taxon>Pseudomonadati</taxon>
        <taxon>Pseudomonadota</taxon>
        <taxon>Gammaproteobacteria</taxon>
        <taxon>Lysobacterales</taxon>
        <taxon>Lysobacteraceae</taxon>
        <taxon>Stenotrophomonas</taxon>
    </lineage>
</organism>
<evidence type="ECO:0000313" key="3">
    <source>
        <dbReference type="Proteomes" id="UP000050864"/>
    </source>
</evidence>
<dbReference type="EMBL" id="LDJI01000015">
    <property type="protein sequence ID" value="KRG64289.1"/>
    <property type="molecule type" value="Genomic_DNA"/>
</dbReference>
<dbReference type="AlphaFoldDB" id="A0A0R0CET3"/>
<evidence type="ECO:0000256" key="1">
    <source>
        <dbReference type="SAM" id="SignalP"/>
    </source>
</evidence>
<feature type="signal peptide" evidence="1">
    <location>
        <begin position="1"/>
        <end position="16"/>
    </location>
</feature>
<evidence type="ECO:0000313" key="2">
    <source>
        <dbReference type="EMBL" id="KRG64289.1"/>
    </source>
</evidence>
<sequence length="255" mass="28377">MRMLCLLLCPPLAASATPLLRSEGVATTTAGTVAYREVHWQRGAGEAGERWVQYLCPGGEPFARKQLRVSGPVQAPGYRLEDRRSGQAASIEITDSGVQLSWKEDTQARTRTQRLPLPADAVIDAGFDAAVRSHWQRLMQGERLALQFLVPGRQRYYPVQVQRTGAVRWQGMPAQSIEVQLDAWYGEIAPRLSLVYADADRRLLEFRGTSNLRDARGDYPQVTVRFAQPAVERPASQWQAELQQALVPRCGPVPG</sequence>
<keyword evidence="1" id="KW-0732">Signal</keyword>
<feature type="chain" id="PRO_5006393973" description="Secreted protein" evidence="1">
    <location>
        <begin position="17"/>
        <end position="255"/>
    </location>
</feature>
<name>A0A0R0CET3_9GAMM</name>
<accession>A0A0R0CET3</accession>
<proteinExistence type="predicted"/>
<dbReference type="OrthoDB" id="1491713at2"/>
<dbReference type="RefSeq" id="WP_057633326.1">
    <property type="nucleotide sequence ID" value="NZ_LDJI01000015.1"/>
</dbReference>
<reference evidence="2 3" key="1">
    <citation type="submission" date="2015-05" db="EMBL/GenBank/DDBJ databases">
        <title>Genome sequencing and analysis of members of genus Stenotrophomonas.</title>
        <authorList>
            <person name="Patil P.P."/>
            <person name="Midha S."/>
            <person name="Patil P.B."/>
        </authorList>
    </citation>
    <scope>NUCLEOTIDE SEQUENCE [LARGE SCALE GENOMIC DNA]</scope>
    <source>
        <strain evidence="2 3">DSM 18929</strain>
    </source>
</reference>
<evidence type="ECO:0008006" key="4">
    <source>
        <dbReference type="Google" id="ProtNLM"/>
    </source>
</evidence>
<dbReference type="Proteomes" id="UP000050864">
    <property type="component" value="Unassembled WGS sequence"/>
</dbReference>